<dbReference type="OrthoDB" id="5853161at2759"/>
<keyword evidence="6 10" id="KW-0675">Receptor</keyword>
<dbReference type="PANTHER" id="PTHR24238:SF26">
    <property type="entry name" value="G-PROTEIN COUPLED RECEPTORS FAMILY 1 PROFILE DOMAIN-CONTAINING PROTEIN"/>
    <property type="match status" value="1"/>
</dbReference>
<dbReference type="InParanoid" id="O45353"/>
<sequence length="326" mass="37499">MLTPTWQMDLFIYEYFILIPIYIFILLGILITRNRHKTFQSPYYTMMVSQGLADVCTVTIYIVIIGARYFSIGNVFIYNLSPYSSYSFSNTGPFMFTLRGVGVFFITTQRYLAVCRSHGTLNYRLNQCPPLLIGFTHWLVAFLIYLPALLHTDIYFENEVTLLTVGSTTFVQWTSLTVMTSYFVTCVSIIIMYSQIAVVMVRARKVEQGVLTSTKTTKKLKDARLTLHVFILVLFCIVTFFFYIGEYVLATDADNDRVRALRLFYPTLSGNLSFINPIMLLMMNRDVQSAFCCRFKVGLMAENGREKPLPRPRVDLRSLCTRSGKV</sequence>
<evidence type="ECO:0000256" key="1">
    <source>
        <dbReference type="ARBA" id="ARBA00004141"/>
    </source>
</evidence>
<dbReference type="OMA" id="YSQIAVV"/>
<dbReference type="CDD" id="cd00637">
    <property type="entry name" value="7tm_classA_rhodopsin-like"/>
    <property type="match status" value="1"/>
</dbReference>
<dbReference type="GO" id="GO:0005886">
    <property type="term" value="C:plasma membrane"/>
    <property type="evidence" value="ECO:0000318"/>
    <property type="project" value="GO_Central"/>
</dbReference>
<dbReference type="Pfam" id="PF10323">
    <property type="entry name" value="7TM_GPCR_Srv"/>
    <property type="match status" value="1"/>
</dbReference>
<dbReference type="AlphaFoldDB" id="O45353"/>
<evidence type="ECO:0000313" key="11">
    <source>
        <dbReference type="Proteomes" id="UP000001940"/>
    </source>
</evidence>
<dbReference type="RefSeq" id="NP_507135.2">
    <property type="nucleotide sequence ID" value="NM_074734.2"/>
</dbReference>
<proteinExistence type="predicted"/>
<name>O45353_CAEEL</name>
<feature type="transmembrane region" description="Helical" evidence="8">
    <location>
        <begin position="52"/>
        <end position="72"/>
    </location>
</feature>
<reference evidence="10 11" key="1">
    <citation type="journal article" date="1998" name="Science">
        <title>Genome sequence of the nematode C. elegans: a platform for investigating biology.</title>
        <authorList>
            <consortium name="The C. elegans sequencing consortium"/>
            <person name="Sulson J.E."/>
            <person name="Waterston R."/>
        </authorList>
    </citation>
    <scope>NUCLEOTIDE SEQUENCE [LARGE SCALE GENOMIC DNA]</scope>
    <source>
        <strain evidence="10 11">Bristol N2</strain>
    </source>
</reference>
<comment type="subcellular location">
    <subcellularLocation>
        <location evidence="1">Membrane</location>
        <topology evidence="1">Multi-pass membrane protein</topology>
    </subcellularLocation>
</comment>
<organism evidence="10 11">
    <name type="scientific">Caenorhabditis elegans</name>
    <dbReference type="NCBI Taxonomy" id="6239"/>
    <lineage>
        <taxon>Eukaryota</taxon>
        <taxon>Metazoa</taxon>
        <taxon>Ecdysozoa</taxon>
        <taxon>Nematoda</taxon>
        <taxon>Chromadorea</taxon>
        <taxon>Rhabditida</taxon>
        <taxon>Rhabditina</taxon>
        <taxon>Rhabditomorpha</taxon>
        <taxon>Rhabditoidea</taxon>
        <taxon>Rhabditidae</taxon>
        <taxon>Peloderinae</taxon>
        <taxon>Caenorhabditis</taxon>
    </lineage>
</organism>
<feature type="transmembrane region" description="Helical" evidence="8">
    <location>
        <begin position="92"/>
        <end position="112"/>
    </location>
</feature>
<dbReference type="InterPro" id="IPR019426">
    <property type="entry name" value="7TM_GPCR_serpentine_rcpt_Srv"/>
</dbReference>
<accession>O45353</accession>
<dbReference type="KEGG" id="cel:CELE_F13A7.3"/>
<feature type="transmembrane region" description="Helical" evidence="8">
    <location>
        <begin position="12"/>
        <end position="31"/>
    </location>
</feature>
<dbReference type="Proteomes" id="UP000001940">
    <property type="component" value="Chromosome V"/>
</dbReference>
<dbReference type="WormBase" id="F13A7.3">
    <property type="protein sequence ID" value="CE33049"/>
    <property type="gene ID" value="WBGene00005745"/>
    <property type="gene designation" value="srv-34"/>
</dbReference>
<evidence type="ECO:0000256" key="6">
    <source>
        <dbReference type="ARBA" id="ARBA00023170"/>
    </source>
</evidence>
<evidence type="ECO:0000256" key="4">
    <source>
        <dbReference type="ARBA" id="ARBA00023040"/>
    </source>
</evidence>
<evidence type="ECO:0000256" key="5">
    <source>
        <dbReference type="ARBA" id="ARBA00023136"/>
    </source>
</evidence>
<keyword evidence="7" id="KW-0807">Transducer</keyword>
<dbReference type="AGR" id="WB:WBGene00005745"/>
<dbReference type="HOGENOM" id="CLU_855858_0_0_1"/>
<evidence type="ECO:0000256" key="2">
    <source>
        <dbReference type="ARBA" id="ARBA00022692"/>
    </source>
</evidence>
<dbReference type="PIR" id="T20809">
    <property type="entry name" value="T20809"/>
</dbReference>
<dbReference type="SUPFAM" id="SSF81321">
    <property type="entry name" value="Family A G protein-coupled receptor-like"/>
    <property type="match status" value="1"/>
</dbReference>
<dbReference type="PROSITE" id="PS50262">
    <property type="entry name" value="G_PROTEIN_RECEP_F1_2"/>
    <property type="match status" value="1"/>
</dbReference>
<keyword evidence="2 8" id="KW-0812">Transmembrane</keyword>
<dbReference type="PhylomeDB" id="O45353"/>
<feature type="domain" description="G-protein coupled receptors family 1 profile" evidence="9">
    <location>
        <begin position="23"/>
        <end position="280"/>
    </location>
</feature>
<evidence type="ECO:0000313" key="12">
    <source>
        <dbReference type="WormBase" id="F13A7.3"/>
    </source>
</evidence>
<dbReference type="EMBL" id="BX284605">
    <property type="protein sequence ID" value="CAB07575.2"/>
    <property type="molecule type" value="Genomic_DNA"/>
</dbReference>
<dbReference type="SMR" id="O45353"/>
<gene>
    <name evidence="10 12" type="primary">srv-34</name>
    <name evidence="10" type="ORF">CELE_F13A7.3</name>
    <name evidence="12" type="ORF">F13A7.3</name>
</gene>
<evidence type="ECO:0000256" key="7">
    <source>
        <dbReference type="ARBA" id="ARBA00023224"/>
    </source>
</evidence>
<evidence type="ECO:0000256" key="8">
    <source>
        <dbReference type="SAM" id="Phobius"/>
    </source>
</evidence>
<dbReference type="CTD" id="184400"/>
<keyword evidence="3 8" id="KW-1133">Transmembrane helix</keyword>
<dbReference type="eggNOG" id="ENOG502TH0A">
    <property type="taxonomic scope" value="Eukaryota"/>
</dbReference>
<dbReference type="InterPro" id="IPR017452">
    <property type="entry name" value="GPCR_Rhodpsn_7TM"/>
</dbReference>
<evidence type="ECO:0000259" key="9">
    <source>
        <dbReference type="PROSITE" id="PS50262"/>
    </source>
</evidence>
<evidence type="ECO:0000256" key="3">
    <source>
        <dbReference type="ARBA" id="ARBA00022989"/>
    </source>
</evidence>
<keyword evidence="5 8" id="KW-0472">Membrane</keyword>
<dbReference type="FunCoup" id="O45353">
    <property type="interactions" value="6"/>
</dbReference>
<feature type="transmembrane region" description="Helical" evidence="8">
    <location>
        <begin position="264"/>
        <end position="282"/>
    </location>
</feature>
<dbReference type="Gene3D" id="1.20.1070.10">
    <property type="entry name" value="Rhodopsin 7-helix transmembrane proteins"/>
    <property type="match status" value="1"/>
</dbReference>
<feature type="transmembrane region" description="Helical" evidence="8">
    <location>
        <begin position="225"/>
        <end position="244"/>
    </location>
</feature>
<protein>
    <submittedName>
        <fullName evidence="10">G-protein coupled receptors family 1 profile domain-containing protein</fullName>
    </submittedName>
</protein>
<dbReference type="GO" id="GO:0007218">
    <property type="term" value="P:neuropeptide signaling pathway"/>
    <property type="evidence" value="ECO:0000318"/>
    <property type="project" value="GO_Central"/>
</dbReference>
<feature type="transmembrane region" description="Helical" evidence="8">
    <location>
        <begin position="132"/>
        <end position="150"/>
    </location>
</feature>
<dbReference type="PaxDb" id="6239-F13A7.3"/>
<dbReference type="UCSC" id="F13A7.3">
    <property type="organism name" value="c. elegans"/>
</dbReference>
<keyword evidence="11" id="KW-1185">Reference proteome</keyword>
<feature type="transmembrane region" description="Helical" evidence="8">
    <location>
        <begin position="170"/>
        <end position="194"/>
    </location>
</feature>
<dbReference type="PANTHER" id="PTHR24238">
    <property type="entry name" value="G-PROTEIN COUPLED RECEPTOR"/>
    <property type="match status" value="1"/>
</dbReference>
<evidence type="ECO:0000313" key="10">
    <source>
        <dbReference type="EMBL" id="CAB07575.2"/>
    </source>
</evidence>
<dbReference type="GO" id="GO:0008188">
    <property type="term" value="F:neuropeptide receptor activity"/>
    <property type="evidence" value="ECO:0000318"/>
    <property type="project" value="GO_Central"/>
</dbReference>
<keyword evidence="4" id="KW-0297">G-protein coupled receptor</keyword>
<dbReference type="GeneID" id="184400"/>